<dbReference type="PROSITE" id="PS51462">
    <property type="entry name" value="NUDIX"/>
    <property type="match status" value="1"/>
</dbReference>
<keyword evidence="7" id="KW-1185">Reference proteome</keyword>
<dbReference type="InterPro" id="IPR013078">
    <property type="entry name" value="His_Pase_superF_clade-1"/>
</dbReference>
<dbReference type="EMBL" id="CP024199">
    <property type="protein sequence ID" value="AUG52893.1"/>
    <property type="molecule type" value="Genomic_DNA"/>
</dbReference>
<gene>
    <name evidence="6" type="ORF">CSC3H3_09375</name>
</gene>
<evidence type="ECO:0000256" key="3">
    <source>
        <dbReference type="ARBA" id="ARBA00022801"/>
    </source>
</evidence>
<dbReference type="Pfam" id="PF00300">
    <property type="entry name" value="His_Phos_1"/>
    <property type="match status" value="1"/>
</dbReference>
<keyword evidence="2" id="KW-0479">Metal-binding</keyword>
<keyword evidence="3" id="KW-0378">Hydrolase</keyword>
<dbReference type="CDD" id="cd07067">
    <property type="entry name" value="HP_PGM_like"/>
    <property type="match status" value="1"/>
</dbReference>
<dbReference type="SUPFAM" id="SSF53254">
    <property type="entry name" value="Phosphoglycerate mutase-like"/>
    <property type="match status" value="1"/>
</dbReference>
<dbReference type="Gene3D" id="3.40.50.1240">
    <property type="entry name" value="Phosphoglycerate mutase-like"/>
    <property type="match status" value="1"/>
</dbReference>
<evidence type="ECO:0000256" key="1">
    <source>
        <dbReference type="ARBA" id="ARBA00001946"/>
    </source>
</evidence>
<dbReference type="InterPro" id="IPR029033">
    <property type="entry name" value="His_PPase_superfam"/>
</dbReference>
<reference evidence="6 7" key="1">
    <citation type="submission" date="2017-10" db="EMBL/GenBank/DDBJ databases">
        <title>Biodiversity and function of Thalassospira species in the particle-attached aromatic-hydrocarbon-degrading consortia from the surface seawater of the China South Sea.</title>
        <authorList>
            <person name="Dong C."/>
            <person name="Liu R."/>
            <person name="Shao Z."/>
        </authorList>
    </citation>
    <scope>NUCLEOTIDE SEQUENCE [LARGE SCALE GENOMIC DNA]</scope>
    <source>
        <strain evidence="6 7">CSC3H3</strain>
    </source>
</reference>
<proteinExistence type="predicted"/>
<dbReference type="PANTHER" id="PTHR12629">
    <property type="entry name" value="DIPHOSPHOINOSITOL POLYPHOSPHATE PHOSPHOHYDROLASE"/>
    <property type="match status" value="1"/>
</dbReference>
<comment type="cofactor">
    <cofactor evidence="1">
        <name>Mg(2+)</name>
        <dbReference type="ChEBI" id="CHEBI:18420"/>
    </cofactor>
</comment>
<evidence type="ECO:0000313" key="7">
    <source>
        <dbReference type="Proteomes" id="UP000233458"/>
    </source>
</evidence>
<evidence type="ECO:0000256" key="4">
    <source>
        <dbReference type="ARBA" id="ARBA00022842"/>
    </source>
</evidence>
<feature type="domain" description="Nudix hydrolase" evidence="5">
    <location>
        <begin position="236"/>
        <end position="368"/>
    </location>
</feature>
<sequence length="377" mass="42500">MFVEMALCGKWSAFYRFCIFPYKFEASDNRFPANRTRYNSLFKDNGMKRLITLLRHGETVTYDARGDFHRPLTEDGKLNVQRIGAFLEKQGLYPDLIMASPAQRTLHSAEKLHKILFPGIKPAITQDRTLYNADAHALLSALQGLDEDIQHVVLVGHNPGVSALPALIAGADLRKKRMFPSLKPASMIMIETTDSWSDLSPSSGHILQQVDAANVAQDFPWPDKNGTERRKRPAYFYRQSSVIPYRNRKNEQTGDDIEILMTLSSGGKHFVIPKGAIDPGLSAVESAIKEAREEAGCMGSATEPAIGSYHYQKWGSRCDVEVFAMKVEDLLPDAEWEESHRGREWIDLSRAIEMVKEEGLRKILKTFRENALQDQAS</sequence>
<organism evidence="6 7">
    <name type="scientific">Thalassospira marina</name>
    <dbReference type="NCBI Taxonomy" id="2048283"/>
    <lineage>
        <taxon>Bacteria</taxon>
        <taxon>Pseudomonadati</taxon>
        <taxon>Pseudomonadota</taxon>
        <taxon>Alphaproteobacteria</taxon>
        <taxon>Rhodospirillales</taxon>
        <taxon>Thalassospiraceae</taxon>
        <taxon>Thalassospira</taxon>
    </lineage>
</organism>
<dbReference type="Proteomes" id="UP000233458">
    <property type="component" value="Chromosome"/>
</dbReference>
<name>A0ABN5FF01_9PROT</name>
<dbReference type="Gene3D" id="3.90.79.10">
    <property type="entry name" value="Nucleoside Triphosphate Pyrophosphohydrolase"/>
    <property type="match status" value="1"/>
</dbReference>
<protein>
    <recommendedName>
        <fullName evidence="5">Nudix hydrolase domain-containing protein</fullName>
    </recommendedName>
</protein>
<evidence type="ECO:0000256" key="2">
    <source>
        <dbReference type="ARBA" id="ARBA00022723"/>
    </source>
</evidence>
<evidence type="ECO:0000313" key="6">
    <source>
        <dbReference type="EMBL" id="AUG52893.1"/>
    </source>
</evidence>
<dbReference type="InterPro" id="IPR047198">
    <property type="entry name" value="DDP-like_NUDIX"/>
</dbReference>
<dbReference type="PANTHER" id="PTHR12629:SF0">
    <property type="entry name" value="DIPHOSPHOINOSITOL-POLYPHOSPHATE DIPHOSPHATASE"/>
    <property type="match status" value="1"/>
</dbReference>
<dbReference type="InterPro" id="IPR015797">
    <property type="entry name" value="NUDIX_hydrolase-like_dom_sf"/>
</dbReference>
<dbReference type="InterPro" id="IPR000086">
    <property type="entry name" value="NUDIX_hydrolase_dom"/>
</dbReference>
<keyword evidence="4" id="KW-0460">Magnesium</keyword>
<evidence type="ECO:0000259" key="5">
    <source>
        <dbReference type="PROSITE" id="PS51462"/>
    </source>
</evidence>
<dbReference type="CDD" id="cd04666">
    <property type="entry name" value="NUDIX_DIPP2_like_Nudt4"/>
    <property type="match status" value="1"/>
</dbReference>
<dbReference type="SUPFAM" id="SSF55811">
    <property type="entry name" value="Nudix"/>
    <property type="match status" value="1"/>
</dbReference>
<accession>A0ABN5FF01</accession>